<sequence>MGNAPYALLLLFIGLFGSIALYWIYRWLLKRADSTESKLDDIMLAAIGKPLIIAVVVITLYFSVVFSGLIPPEYDYVLDSKYLNAFYIIIGGWIASSFSYNFISMYGRWMAARTESEIDDRIIGVLELGVKYVIWFIVFLLVLSTLEINITPLLAGAGIAGVAVALAAQDILANFFGGAMIVMDKPFKVGDRIKIDGYLGDIVTVGPRSTRLQTLDYQLVTIPNSKIANSVVINYALPEVRLKVKIPVSVAYGTDVKRVKEILMEIAHEAIEHSACVLHYPPPSVYFLEFADSSLNFVLIVWAKAFNMAWDVQDFINTRIDERFREEGIEIPFPQMDVHLKKD</sequence>
<feature type="transmembrane region" description="Helical" evidence="7">
    <location>
        <begin position="82"/>
        <end position="103"/>
    </location>
</feature>
<dbReference type="GO" id="GO:0005886">
    <property type="term" value="C:plasma membrane"/>
    <property type="evidence" value="ECO:0007669"/>
    <property type="project" value="UniProtKB-SubCell"/>
</dbReference>
<dbReference type="InterPro" id="IPR006685">
    <property type="entry name" value="MscS_channel_2nd"/>
</dbReference>
<dbReference type="InterPro" id="IPR023408">
    <property type="entry name" value="MscS_beta-dom_sf"/>
</dbReference>
<dbReference type="Proteomes" id="UP000292580">
    <property type="component" value="Unassembled WGS sequence"/>
</dbReference>
<keyword evidence="3" id="KW-1003">Cell membrane</keyword>
<dbReference type="GO" id="GO:0008381">
    <property type="term" value="F:mechanosensitive monoatomic ion channel activity"/>
    <property type="evidence" value="ECO:0007669"/>
    <property type="project" value="InterPro"/>
</dbReference>
<evidence type="ECO:0000259" key="9">
    <source>
        <dbReference type="Pfam" id="PF21082"/>
    </source>
</evidence>
<evidence type="ECO:0000256" key="1">
    <source>
        <dbReference type="ARBA" id="ARBA00004651"/>
    </source>
</evidence>
<dbReference type="OrthoDB" id="31543at2157"/>
<feature type="transmembrane region" description="Helical" evidence="7">
    <location>
        <begin position="46"/>
        <end position="70"/>
    </location>
</feature>
<dbReference type="InterPro" id="IPR045275">
    <property type="entry name" value="MscS_archaea/bacteria_type"/>
</dbReference>
<evidence type="ECO:0000259" key="10">
    <source>
        <dbReference type="Pfam" id="PF21088"/>
    </source>
</evidence>
<dbReference type="InterPro" id="IPR049278">
    <property type="entry name" value="MS_channel_C"/>
</dbReference>
<evidence type="ECO:0000256" key="3">
    <source>
        <dbReference type="ARBA" id="ARBA00022475"/>
    </source>
</evidence>
<feature type="domain" description="Mechanosensitive ion channel MscS" evidence="8">
    <location>
        <begin position="170"/>
        <end position="235"/>
    </location>
</feature>
<keyword evidence="12" id="KW-1185">Reference proteome</keyword>
<feature type="transmembrane region" description="Helical" evidence="7">
    <location>
        <begin position="124"/>
        <end position="146"/>
    </location>
</feature>
<accession>A0A483CS59</accession>
<dbReference type="Gene3D" id="2.30.30.60">
    <property type="match status" value="1"/>
</dbReference>
<feature type="transmembrane region" description="Helical" evidence="7">
    <location>
        <begin position="158"/>
        <end position="182"/>
    </location>
</feature>
<dbReference type="SUPFAM" id="SSF82861">
    <property type="entry name" value="Mechanosensitive channel protein MscS (YggB), transmembrane region"/>
    <property type="match status" value="1"/>
</dbReference>
<dbReference type="Pfam" id="PF00924">
    <property type="entry name" value="MS_channel_2nd"/>
    <property type="match status" value="1"/>
</dbReference>
<dbReference type="InterPro" id="IPR049142">
    <property type="entry name" value="MS_channel_1st"/>
</dbReference>
<feature type="transmembrane region" description="Helical" evidence="7">
    <location>
        <begin position="6"/>
        <end position="25"/>
    </location>
</feature>
<dbReference type="Pfam" id="PF21088">
    <property type="entry name" value="MS_channel_1st"/>
    <property type="match status" value="1"/>
</dbReference>
<proteinExistence type="inferred from homology"/>
<dbReference type="SUPFAM" id="SSF50182">
    <property type="entry name" value="Sm-like ribonucleoproteins"/>
    <property type="match status" value="1"/>
</dbReference>
<keyword evidence="5 7" id="KW-1133">Transmembrane helix</keyword>
<dbReference type="PANTHER" id="PTHR30221">
    <property type="entry name" value="SMALL-CONDUCTANCE MECHANOSENSITIVE CHANNEL"/>
    <property type="match status" value="1"/>
</dbReference>
<organism evidence="11 12">
    <name type="scientific">Methanofollis fontis</name>
    <dbReference type="NCBI Taxonomy" id="2052832"/>
    <lineage>
        <taxon>Archaea</taxon>
        <taxon>Methanobacteriati</taxon>
        <taxon>Methanobacteriota</taxon>
        <taxon>Stenosarchaea group</taxon>
        <taxon>Methanomicrobia</taxon>
        <taxon>Methanomicrobiales</taxon>
        <taxon>Methanomicrobiaceae</taxon>
        <taxon>Methanofollis</taxon>
    </lineage>
</organism>
<evidence type="ECO:0000259" key="8">
    <source>
        <dbReference type="Pfam" id="PF00924"/>
    </source>
</evidence>
<dbReference type="InterPro" id="IPR011014">
    <property type="entry name" value="MscS_channel_TM-2"/>
</dbReference>
<dbReference type="AlphaFoldDB" id="A0A483CS59"/>
<evidence type="ECO:0000313" key="12">
    <source>
        <dbReference type="Proteomes" id="UP000292580"/>
    </source>
</evidence>
<evidence type="ECO:0000313" key="11">
    <source>
        <dbReference type="EMBL" id="TAJ43905.1"/>
    </source>
</evidence>
<reference evidence="11 12" key="1">
    <citation type="submission" date="2017-11" db="EMBL/GenBank/DDBJ databases">
        <title>Isolation and Characterization of Methanofollis Species from Methane Seep Offshore SW Taiwan.</title>
        <authorList>
            <person name="Teng N.-H."/>
            <person name="Lai M.-C."/>
            <person name="Chen S.-C."/>
        </authorList>
    </citation>
    <scope>NUCLEOTIDE SEQUENCE [LARGE SCALE GENOMIC DNA]</scope>
    <source>
        <strain evidence="11 12">FWC-SCC2</strain>
    </source>
</reference>
<evidence type="ECO:0000256" key="7">
    <source>
        <dbReference type="SAM" id="Phobius"/>
    </source>
</evidence>
<comment type="similarity">
    <text evidence="2">Belongs to the MscS (TC 1.A.23) family.</text>
</comment>
<evidence type="ECO:0000256" key="2">
    <source>
        <dbReference type="ARBA" id="ARBA00008017"/>
    </source>
</evidence>
<evidence type="ECO:0000256" key="4">
    <source>
        <dbReference type="ARBA" id="ARBA00022692"/>
    </source>
</evidence>
<protein>
    <submittedName>
        <fullName evidence="11">Mechanosensitive ion channel protein MscS</fullName>
    </submittedName>
</protein>
<comment type="subcellular location">
    <subcellularLocation>
        <location evidence="1">Cell membrane</location>
        <topology evidence="1">Multi-pass membrane protein</topology>
    </subcellularLocation>
</comment>
<dbReference type="Gene3D" id="3.30.70.100">
    <property type="match status" value="1"/>
</dbReference>
<dbReference type="EMBL" id="PGCL01000003">
    <property type="protein sequence ID" value="TAJ43905.1"/>
    <property type="molecule type" value="Genomic_DNA"/>
</dbReference>
<dbReference type="InterPro" id="IPR010920">
    <property type="entry name" value="LSM_dom_sf"/>
</dbReference>
<keyword evidence="6 7" id="KW-0472">Membrane</keyword>
<dbReference type="RefSeq" id="WP_130646963.1">
    <property type="nucleotide sequence ID" value="NZ_PGCL01000003.1"/>
</dbReference>
<evidence type="ECO:0000256" key="6">
    <source>
        <dbReference type="ARBA" id="ARBA00023136"/>
    </source>
</evidence>
<dbReference type="InterPro" id="IPR011066">
    <property type="entry name" value="MscS_channel_C_sf"/>
</dbReference>
<comment type="caution">
    <text evidence="11">The sequence shown here is derived from an EMBL/GenBank/DDBJ whole genome shotgun (WGS) entry which is preliminary data.</text>
</comment>
<feature type="domain" description="Mechanosensitive ion channel transmembrane helices 2/3" evidence="10">
    <location>
        <begin position="130"/>
        <end position="169"/>
    </location>
</feature>
<gene>
    <name evidence="11" type="ORF">CUJ86_07540</name>
</gene>
<name>A0A483CS59_9EURY</name>
<dbReference type="Pfam" id="PF21082">
    <property type="entry name" value="MS_channel_3rd"/>
    <property type="match status" value="1"/>
</dbReference>
<evidence type="ECO:0000256" key="5">
    <source>
        <dbReference type="ARBA" id="ARBA00022989"/>
    </source>
</evidence>
<dbReference type="PANTHER" id="PTHR30221:SF1">
    <property type="entry name" value="SMALL-CONDUCTANCE MECHANOSENSITIVE CHANNEL"/>
    <property type="match status" value="1"/>
</dbReference>
<feature type="domain" description="Mechanosensitive ion channel MscS C-terminal" evidence="9">
    <location>
        <begin position="244"/>
        <end position="331"/>
    </location>
</feature>
<dbReference type="SUPFAM" id="SSF82689">
    <property type="entry name" value="Mechanosensitive channel protein MscS (YggB), C-terminal domain"/>
    <property type="match status" value="1"/>
</dbReference>
<dbReference type="Gene3D" id="1.10.287.1260">
    <property type="match status" value="1"/>
</dbReference>
<keyword evidence="4 7" id="KW-0812">Transmembrane</keyword>